<accession>A0A4R4XGB0</accession>
<dbReference type="EMBL" id="SMKR01000008">
    <property type="protein sequence ID" value="TDD29795.1"/>
    <property type="molecule type" value="Genomic_DNA"/>
</dbReference>
<proteinExistence type="predicted"/>
<protein>
    <recommendedName>
        <fullName evidence="3">YCII-related domain-containing protein</fullName>
    </recommendedName>
</protein>
<dbReference type="OrthoDB" id="3830848at2"/>
<keyword evidence="2" id="KW-1185">Reference proteome</keyword>
<evidence type="ECO:0000313" key="2">
    <source>
        <dbReference type="Proteomes" id="UP000295172"/>
    </source>
</evidence>
<evidence type="ECO:0008006" key="3">
    <source>
        <dbReference type="Google" id="ProtNLM"/>
    </source>
</evidence>
<gene>
    <name evidence="1" type="ORF">E1218_03255</name>
</gene>
<reference evidence="1 2" key="1">
    <citation type="submission" date="2019-02" db="EMBL/GenBank/DDBJ databases">
        <title>Draft genome sequences of novel Actinobacteria.</title>
        <authorList>
            <person name="Sahin N."/>
            <person name="Ay H."/>
            <person name="Saygin H."/>
        </authorList>
    </citation>
    <scope>NUCLEOTIDE SEQUENCE [LARGE SCALE GENOMIC DNA]</scope>
    <source>
        <strain evidence="1 2">16K104</strain>
    </source>
</reference>
<sequence length="104" mass="11412">MKFLLILQGDDTGRGEPYADLSRDVFEHTAHEAGELVGGELLADPELAVTVPGRVRATPIDAYYLIDVETPARAIELAYLLPDTRTPGRSVEIRAVMRTTAFDL</sequence>
<dbReference type="RefSeq" id="WP_132316066.1">
    <property type="nucleotide sequence ID" value="NZ_SMKR01000008.1"/>
</dbReference>
<dbReference type="SUPFAM" id="SSF54909">
    <property type="entry name" value="Dimeric alpha+beta barrel"/>
    <property type="match status" value="1"/>
</dbReference>
<dbReference type="Gene3D" id="3.30.70.1060">
    <property type="entry name" value="Dimeric alpha+beta barrel"/>
    <property type="match status" value="1"/>
</dbReference>
<evidence type="ECO:0000313" key="1">
    <source>
        <dbReference type="EMBL" id="TDD29795.1"/>
    </source>
</evidence>
<dbReference type="AlphaFoldDB" id="A0A4R4XGB0"/>
<organism evidence="1 2">
    <name type="scientific">Kribbella turkmenica</name>
    <dbReference type="NCBI Taxonomy" id="2530375"/>
    <lineage>
        <taxon>Bacteria</taxon>
        <taxon>Bacillati</taxon>
        <taxon>Actinomycetota</taxon>
        <taxon>Actinomycetes</taxon>
        <taxon>Propionibacteriales</taxon>
        <taxon>Kribbellaceae</taxon>
        <taxon>Kribbella</taxon>
    </lineage>
</organism>
<name>A0A4R4XGB0_9ACTN</name>
<dbReference type="Proteomes" id="UP000295172">
    <property type="component" value="Unassembled WGS sequence"/>
</dbReference>
<dbReference type="InterPro" id="IPR011008">
    <property type="entry name" value="Dimeric_a/b-barrel"/>
</dbReference>
<comment type="caution">
    <text evidence="1">The sequence shown here is derived from an EMBL/GenBank/DDBJ whole genome shotgun (WGS) entry which is preliminary data.</text>
</comment>